<accession>A0A3B0R0P7</accession>
<dbReference type="PANTHER" id="PTHR37691:SF1">
    <property type="entry name" value="BLR3518 PROTEIN"/>
    <property type="match status" value="1"/>
</dbReference>
<dbReference type="AlphaFoldDB" id="A0A3B0R0P7"/>
<name>A0A3B0R0P7_9ZZZZ</name>
<dbReference type="PANTHER" id="PTHR37691">
    <property type="entry name" value="BLR3518 PROTEIN"/>
    <property type="match status" value="1"/>
</dbReference>
<dbReference type="Gene3D" id="3.40.1260.10">
    <property type="entry name" value="DsrEFH-like"/>
    <property type="match status" value="1"/>
</dbReference>
<dbReference type="InterPro" id="IPR003787">
    <property type="entry name" value="Sulphur_relay_DsrE/F-like"/>
</dbReference>
<protein>
    <submittedName>
        <fullName evidence="1">Uncharacterized protein</fullName>
    </submittedName>
</protein>
<proteinExistence type="predicted"/>
<gene>
    <name evidence="1" type="ORF">MNBD_BACTEROID02-1208</name>
</gene>
<evidence type="ECO:0000313" key="1">
    <source>
        <dbReference type="EMBL" id="VAV82796.1"/>
    </source>
</evidence>
<sequence>MNKLLLILGICFSISFQATTQNKRVKGEIIKDFGEFAIVENPDIKTDTAATFKVIFDVSKSSKDKNVINKYIVTAARFLNMHANEGMSKEQLKAAMTIHASAWQDVLNNDAYKEKFGVDNPNLKLINQLSEAGVDIILCGQTADYRGLNKDNVIPSVKFALSAMTALLQYQNNGYIYMRF</sequence>
<dbReference type="SUPFAM" id="SSF75169">
    <property type="entry name" value="DsrEFH-like"/>
    <property type="match status" value="1"/>
</dbReference>
<dbReference type="EMBL" id="UOEB01000039">
    <property type="protein sequence ID" value="VAV82796.1"/>
    <property type="molecule type" value="Genomic_DNA"/>
</dbReference>
<dbReference type="Pfam" id="PF02635">
    <property type="entry name" value="DsrE"/>
    <property type="match status" value="1"/>
</dbReference>
<organism evidence="1">
    <name type="scientific">hydrothermal vent metagenome</name>
    <dbReference type="NCBI Taxonomy" id="652676"/>
    <lineage>
        <taxon>unclassified sequences</taxon>
        <taxon>metagenomes</taxon>
        <taxon>ecological metagenomes</taxon>
    </lineage>
</organism>
<dbReference type="InterPro" id="IPR027396">
    <property type="entry name" value="DsrEFH-like"/>
</dbReference>
<reference evidence="1" key="1">
    <citation type="submission" date="2018-06" db="EMBL/GenBank/DDBJ databases">
        <authorList>
            <person name="Zhirakovskaya E."/>
        </authorList>
    </citation>
    <scope>NUCLEOTIDE SEQUENCE</scope>
</reference>